<keyword evidence="6 7" id="KW-0472">Membrane</keyword>
<feature type="transmembrane region" description="Helical" evidence="7">
    <location>
        <begin position="279"/>
        <end position="302"/>
    </location>
</feature>
<dbReference type="InterPro" id="IPR036259">
    <property type="entry name" value="MFS_trans_sf"/>
</dbReference>
<feature type="transmembrane region" description="Helical" evidence="7">
    <location>
        <begin position="210"/>
        <end position="230"/>
    </location>
</feature>
<dbReference type="HOGENOM" id="CLU_000960_28_2_11"/>
<dbReference type="Gene3D" id="1.20.1720.10">
    <property type="entry name" value="Multidrug resistance protein D"/>
    <property type="match status" value="1"/>
</dbReference>
<evidence type="ECO:0000256" key="2">
    <source>
        <dbReference type="ARBA" id="ARBA00022448"/>
    </source>
</evidence>
<dbReference type="OrthoDB" id="4668943at2"/>
<dbReference type="STRING" id="479435.Kfla_1975"/>
<dbReference type="NCBIfam" id="TIGR00711">
    <property type="entry name" value="efflux_EmrB"/>
    <property type="match status" value="1"/>
</dbReference>
<feature type="transmembrane region" description="Helical" evidence="7">
    <location>
        <begin position="344"/>
        <end position="364"/>
    </location>
</feature>
<feature type="domain" description="Major facilitator superfamily (MFS) profile" evidence="8">
    <location>
        <begin position="24"/>
        <end position="472"/>
    </location>
</feature>
<feature type="transmembrane region" description="Helical" evidence="7">
    <location>
        <begin position="445"/>
        <end position="465"/>
    </location>
</feature>
<dbReference type="GO" id="GO:0005886">
    <property type="term" value="C:plasma membrane"/>
    <property type="evidence" value="ECO:0007669"/>
    <property type="project" value="UniProtKB-SubCell"/>
</dbReference>
<dbReference type="PANTHER" id="PTHR42718:SF46">
    <property type="entry name" value="BLR6921 PROTEIN"/>
    <property type="match status" value="1"/>
</dbReference>
<feature type="transmembrane region" description="Helical" evidence="7">
    <location>
        <begin position="179"/>
        <end position="198"/>
    </location>
</feature>
<name>D2PQT4_KRIFD</name>
<dbReference type="PANTHER" id="PTHR42718">
    <property type="entry name" value="MAJOR FACILITATOR SUPERFAMILY MULTIDRUG TRANSPORTER MFSC"/>
    <property type="match status" value="1"/>
</dbReference>
<gene>
    <name evidence="9" type="ordered locus">Kfla_1975</name>
</gene>
<evidence type="ECO:0000256" key="5">
    <source>
        <dbReference type="ARBA" id="ARBA00022989"/>
    </source>
</evidence>
<evidence type="ECO:0000256" key="4">
    <source>
        <dbReference type="ARBA" id="ARBA00022692"/>
    </source>
</evidence>
<feature type="transmembrane region" description="Helical" evidence="7">
    <location>
        <begin position="376"/>
        <end position="398"/>
    </location>
</feature>
<proteinExistence type="predicted"/>
<feature type="transmembrane region" description="Helical" evidence="7">
    <location>
        <begin position="405"/>
        <end position="425"/>
    </location>
</feature>
<dbReference type="InterPro" id="IPR004638">
    <property type="entry name" value="EmrB-like"/>
</dbReference>
<dbReference type="Gene3D" id="1.20.1250.20">
    <property type="entry name" value="MFS general substrate transporter like domains"/>
    <property type="match status" value="1"/>
</dbReference>
<evidence type="ECO:0000313" key="10">
    <source>
        <dbReference type="Proteomes" id="UP000007967"/>
    </source>
</evidence>
<feature type="transmembrane region" description="Helical" evidence="7">
    <location>
        <begin position="147"/>
        <end position="167"/>
    </location>
</feature>
<dbReference type="InterPro" id="IPR011701">
    <property type="entry name" value="MFS"/>
</dbReference>
<reference evidence="10" key="1">
    <citation type="submission" date="2009-09" db="EMBL/GenBank/DDBJ databases">
        <title>The complete genome of Kribbella flavida DSM 17836.</title>
        <authorList>
            <consortium name="US DOE Joint Genome Institute (JGI-PGF)"/>
            <person name="Lucas S."/>
            <person name="Copeland A."/>
            <person name="Lapidus A."/>
            <person name="Glavina del Rio T."/>
            <person name="Dalin E."/>
            <person name="Tice H."/>
            <person name="Bruce D."/>
            <person name="Goodwin L."/>
            <person name="Pitluck S."/>
            <person name="Kyrpides N."/>
            <person name="Mavromatis K."/>
            <person name="Ivanova N."/>
            <person name="Saunders E."/>
            <person name="Brettin T."/>
            <person name="Detter J.C."/>
            <person name="Han C."/>
            <person name="Larimer F."/>
            <person name="Land M."/>
            <person name="Hauser L."/>
            <person name="Markowitz V."/>
            <person name="Cheng J.-F."/>
            <person name="Hugenholtz P."/>
            <person name="Woyke T."/>
            <person name="Wu D."/>
            <person name="Pukall R."/>
            <person name="Klenk H.-P."/>
            <person name="Eisen J.A."/>
        </authorList>
    </citation>
    <scope>NUCLEOTIDE SEQUENCE [LARGE SCALE GENOMIC DNA]</scope>
    <source>
        <strain evidence="10">DSM 17836 / JCM 10339 / NBRC 14399</strain>
    </source>
</reference>
<dbReference type="InterPro" id="IPR020846">
    <property type="entry name" value="MFS_dom"/>
</dbReference>
<dbReference type="EMBL" id="CP001736">
    <property type="protein sequence ID" value="ADB31067.1"/>
    <property type="molecule type" value="Genomic_DNA"/>
</dbReference>
<dbReference type="Proteomes" id="UP000007967">
    <property type="component" value="Chromosome"/>
</dbReference>
<feature type="transmembrane region" description="Helical" evidence="7">
    <location>
        <begin position="90"/>
        <end position="109"/>
    </location>
</feature>
<feature type="transmembrane region" description="Helical" evidence="7">
    <location>
        <begin position="314"/>
        <end position="337"/>
    </location>
</feature>
<keyword evidence="5 7" id="KW-1133">Transmembrane helix</keyword>
<feature type="transmembrane region" description="Helical" evidence="7">
    <location>
        <begin position="242"/>
        <end position="259"/>
    </location>
</feature>
<dbReference type="CDD" id="cd17321">
    <property type="entry name" value="MFS_MMR_MDR_like"/>
    <property type="match status" value="1"/>
</dbReference>
<keyword evidence="4 7" id="KW-0812">Transmembrane</keyword>
<dbReference type="GO" id="GO:0022857">
    <property type="term" value="F:transmembrane transporter activity"/>
    <property type="evidence" value="ECO:0007669"/>
    <property type="project" value="InterPro"/>
</dbReference>
<feature type="transmembrane region" description="Helical" evidence="7">
    <location>
        <begin position="59"/>
        <end position="78"/>
    </location>
</feature>
<comment type="subcellular location">
    <subcellularLocation>
        <location evidence="1">Cell membrane</location>
        <topology evidence="1">Multi-pass membrane protein</topology>
    </subcellularLocation>
</comment>
<dbReference type="PROSITE" id="PS00216">
    <property type="entry name" value="SUGAR_TRANSPORT_1"/>
    <property type="match status" value="1"/>
</dbReference>
<keyword evidence="10" id="KW-1185">Reference proteome</keyword>
<evidence type="ECO:0000256" key="7">
    <source>
        <dbReference type="SAM" id="Phobius"/>
    </source>
</evidence>
<dbReference type="Pfam" id="PF07690">
    <property type="entry name" value="MFS_1"/>
    <property type="match status" value="1"/>
</dbReference>
<evidence type="ECO:0000259" key="8">
    <source>
        <dbReference type="PROSITE" id="PS50850"/>
    </source>
</evidence>
<evidence type="ECO:0000256" key="6">
    <source>
        <dbReference type="ARBA" id="ARBA00023136"/>
    </source>
</evidence>
<evidence type="ECO:0000313" key="9">
    <source>
        <dbReference type="EMBL" id="ADB31067.1"/>
    </source>
</evidence>
<dbReference type="PROSITE" id="PS50850">
    <property type="entry name" value="MFS"/>
    <property type="match status" value="1"/>
</dbReference>
<dbReference type="RefSeq" id="WP_012919623.1">
    <property type="nucleotide sequence ID" value="NC_013729.1"/>
</dbReference>
<organism evidence="9 10">
    <name type="scientific">Kribbella flavida (strain DSM 17836 / JCM 10339 / NBRC 14399)</name>
    <dbReference type="NCBI Taxonomy" id="479435"/>
    <lineage>
        <taxon>Bacteria</taxon>
        <taxon>Bacillati</taxon>
        <taxon>Actinomycetota</taxon>
        <taxon>Actinomycetes</taxon>
        <taxon>Propionibacteriales</taxon>
        <taxon>Kribbellaceae</taxon>
        <taxon>Kribbella</taxon>
    </lineage>
</organism>
<keyword evidence="3" id="KW-1003">Cell membrane</keyword>
<dbReference type="eggNOG" id="COG0477">
    <property type="taxonomic scope" value="Bacteria"/>
</dbReference>
<evidence type="ECO:0000256" key="3">
    <source>
        <dbReference type="ARBA" id="ARBA00022475"/>
    </source>
</evidence>
<dbReference type="AlphaFoldDB" id="D2PQT4"/>
<feature type="transmembrane region" description="Helical" evidence="7">
    <location>
        <begin position="115"/>
        <end position="140"/>
    </location>
</feature>
<dbReference type="KEGG" id="kfl:Kfla_1975"/>
<dbReference type="InterPro" id="IPR005829">
    <property type="entry name" value="Sugar_transporter_CS"/>
</dbReference>
<sequence length="480" mass="48706">MSVERQVSGGQGGPAVRRRSRWLALMVLAGSQLLIVLDATIVNVALADISADLRFTPASLQWVITAYTLAFGGFLLLGGRLADRLGRRRVFVAGVGVFTAASLLGGFAASQGLLIAARAAQGFGAAVMAPAALSLLLVVFPAGRDRTIALGVWAGVTAGGTAIGLILGGLLTQGLSWPWVFWINVPIGLAATVPARRLLPAAPGRATARLDIAGLVTGTGGLVALVLGLVRTVDFGWDSGHTLVPLALAAVLLTAFGVLQKTRPAPLIPLRVLRNRTVLGADLVGLIFGTSIYALFYFLSLFMAGTLGYGPIRIGLAFLPLTIAIAIAARFAGVLIARTGPRPMPIAGSLLIAIGLALLIRIAPGSSYLGTVFPPLVLAGVGMGLAFVALTSASVAGVAPSDSGIAAALFNAGQQIGGTLGLAVLTAASTARAKAITGDEASSAGWAFGFGVAAAIMLVGAYLSITMVKPEHVVAGDENK</sequence>
<feature type="transmembrane region" description="Helical" evidence="7">
    <location>
        <begin position="22"/>
        <end position="47"/>
    </location>
</feature>
<accession>D2PQT4</accession>
<dbReference type="SUPFAM" id="SSF103473">
    <property type="entry name" value="MFS general substrate transporter"/>
    <property type="match status" value="1"/>
</dbReference>
<evidence type="ECO:0000256" key="1">
    <source>
        <dbReference type="ARBA" id="ARBA00004651"/>
    </source>
</evidence>
<keyword evidence="2" id="KW-0813">Transport</keyword>
<reference evidence="9 10" key="2">
    <citation type="journal article" date="2010" name="Stand. Genomic Sci.">
        <title>Complete genome sequence of Kribbella flavida type strain (IFO 14399).</title>
        <authorList>
            <person name="Pukall R."/>
            <person name="Lapidus A."/>
            <person name="Glavina Del Rio T."/>
            <person name="Copeland A."/>
            <person name="Tice H."/>
            <person name="Cheng J.-F."/>
            <person name="Lucas S."/>
            <person name="Chen F."/>
            <person name="Nolan M."/>
            <person name="LaButti K."/>
            <person name="Pati A."/>
            <person name="Ivanova N."/>
            <person name="Mavrommatis K."/>
            <person name="Mikhailova N."/>
            <person name="Pitluck S."/>
            <person name="Bruce D."/>
            <person name="Goodwin L."/>
            <person name="Land M."/>
            <person name="Hauser L."/>
            <person name="Chang Y.-J."/>
            <person name="Jeffries C.D."/>
            <person name="Chen A."/>
            <person name="Palaniappan K."/>
            <person name="Chain P."/>
            <person name="Rohde M."/>
            <person name="Goeker M."/>
            <person name="Bristow J."/>
            <person name="Eisen J.A."/>
            <person name="Markowitz V."/>
            <person name="Hugenholtz P."/>
            <person name="Kyrpides N.C."/>
            <person name="Klenk H.-P."/>
            <person name="Brettin T."/>
        </authorList>
    </citation>
    <scope>NUCLEOTIDE SEQUENCE [LARGE SCALE GENOMIC DNA]</scope>
    <source>
        <strain evidence="10">DSM 17836 / JCM 10339 / NBRC 14399</strain>
    </source>
</reference>
<protein>
    <submittedName>
        <fullName evidence="9">Drug resistance transporter, EmrB/QacA subfamily</fullName>
    </submittedName>
</protein>